<dbReference type="Gramene" id="PRQ26190">
    <property type="protein sequence ID" value="PRQ26190"/>
    <property type="gene ID" value="RchiOBHm_Chr6g0291881"/>
</dbReference>
<dbReference type="EMBL" id="PDCK01000044">
    <property type="protein sequence ID" value="PRQ26190.1"/>
    <property type="molecule type" value="Genomic_DNA"/>
</dbReference>
<organism evidence="3 4">
    <name type="scientific">Rosa chinensis</name>
    <name type="common">China rose</name>
    <dbReference type="NCBI Taxonomy" id="74649"/>
    <lineage>
        <taxon>Eukaryota</taxon>
        <taxon>Viridiplantae</taxon>
        <taxon>Streptophyta</taxon>
        <taxon>Embryophyta</taxon>
        <taxon>Tracheophyta</taxon>
        <taxon>Spermatophyta</taxon>
        <taxon>Magnoliopsida</taxon>
        <taxon>eudicotyledons</taxon>
        <taxon>Gunneridae</taxon>
        <taxon>Pentapetalae</taxon>
        <taxon>rosids</taxon>
        <taxon>fabids</taxon>
        <taxon>Rosales</taxon>
        <taxon>Rosaceae</taxon>
        <taxon>Rosoideae</taxon>
        <taxon>Rosoideae incertae sedis</taxon>
        <taxon>Rosa</taxon>
    </lineage>
</organism>
<dbReference type="GO" id="GO:0006364">
    <property type="term" value="P:rRNA processing"/>
    <property type="evidence" value="ECO:0007669"/>
    <property type="project" value="TreeGrafter"/>
</dbReference>
<dbReference type="Proteomes" id="UP000238479">
    <property type="component" value="Chromosome 6"/>
</dbReference>
<dbReference type="PANTHER" id="PTHR12821">
    <property type="entry name" value="BYSTIN"/>
    <property type="match status" value="1"/>
</dbReference>
<evidence type="ECO:0000256" key="2">
    <source>
        <dbReference type="SAM" id="MobiDB-lite"/>
    </source>
</evidence>
<dbReference type="PANTHER" id="PTHR12821:SF0">
    <property type="entry name" value="BYSTIN"/>
    <property type="match status" value="1"/>
</dbReference>
<reference evidence="3 4" key="1">
    <citation type="journal article" date="2018" name="Nat. Genet.">
        <title>The Rosa genome provides new insights in the design of modern roses.</title>
        <authorList>
            <person name="Bendahmane M."/>
        </authorList>
    </citation>
    <scope>NUCLEOTIDE SEQUENCE [LARGE SCALE GENOMIC DNA]</scope>
    <source>
        <strain evidence="4">cv. Old Blush</strain>
    </source>
</reference>
<dbReference type="Pfam" id="PF05291">
    <property type="entry name" value="Bystin"/>
    <property type="match status" value="3"/>
</dbReference>
<evidence type="ECO:0000256" key="1">
    <source>
        <dbReference type="ARBA" id="ARBA00007114"/>
    </source>
</evidence>
<dbReference type="GO" id="GO:0030688">
    <property type="term" value="C:preribosome, small subunit precursor"/>
    <property type="evidence" value="ECO:0007669"/>
    <property type="project" value="TreeGrafter"/>
</dbReference>
<comment type="caution">
    <text evidence="3">The sequence shown here is derived from an EMBL/GenBank/DDBJ whole genome shotgun (WGS) entry which is preliminary data.</text>
</comment>
<evidence type="ECO:0000313" key="3">
    <source>
        <dbReference type="EMBL" id="PRQ26190.1"/>
    </source>
</evidence>
<dbReference type="GO" id="GO:0030515">
    <property type="term" value="F:snoRNA binding"/>
    <property type="evidence" value="ECO:0007669"/>
    <property type="project" value="TreeGrafter"/>
</dbReference>
<sequence length="347" mass="40753">MEAILNETEDEDEEKLLERFLSKEEDDDGPQRNLADLILATIKNKQYDVTYARSLVKMDTDCIEVYKGVAKFMKSYSAGKIAKPFKFIPALQQWEDALYFTETDNWSPTAMYEATRILASNLTPQKAERFYKHVSLPRVRQEIRNKKKKKPLHFSLYQSLRKSVHKRAAFFKVILLPLCESRTCTLKEAFVVGSIDHTKGSNFCKSCRLLLEKQYALPNPVIEALVAHFMRSVEEPRVMPVIWHQSLLAFVQRKQFSSNFESYLRVHDLWFFFLSKLQLVCIIPCRYKNDITKDNKDKLRNLLEAQNHREITPEIRRELFHSCNHGEKEHDHTSNMFDIPEVPLEDD</sequence>
<dbReference type="GO" id="GO:0005730">
    <property type="term" value="C:nucleolus"/>
    <property type="evidence" value="ECO:0007669"/>
    <property type="project" value="TreeGrafter"/>
</dbReference>
<dbReference type="GO" id="GO:0005737">
    <property type="term" value="C:cytoplasm"/>
    <property type="evidence" value="ECO:0007669"/>
    <property type="project" value="TreeGrafter"/>
</dbReference>
<gene>
    <name evidence="3" type="ORF">RchiOBHm_Chr6g0291881</name>
</gene>
<keyword evidence="4" id="KW-1185">Reference proteome</keyword>
<dbReference type="AlphaFoldDB" id="A0A2P6PW80"/>
<dbReference type="OMA" id="FRKQTKV"/>
<accession>A0A2P6PW80</accession>
<proteinExistence type="inferred from homology"/>
<evidence type="ECO:0000313" key="4">
    <source>
        <dbReference type="Proteomes" id="UP000238479"/>
    </source>
</evidence>
<dbReference type="STRING" id="74649.A0A2P6PW80"/>
<comment type="similarity">
    <text evidence="1">Belongs to the bystin family.</text>
</comment>
<name>A0A2P6PW80_ROSCH</name>
<feature type="region of interest" description="Disordered" evidence="2">
    <location>
        <begin position="326"/>
        <end position="347"/>
    </location>
</feature>
<protein>
    <submittedName>
        <fullName evidence="3">Putative bystin</fullName>
    </submittedName>
</protein>
<dbReference type="InterPro" id="IPR007955">
    <property type="entry name" value="Bystin"/>
</dbReference>